<dbReference type="PANTHER" id="PTHR21255:SF7">
    <property type="entry name" value="DYNEIN LIGHT CHAIN TCTEX-TYPE PROTEIN 2B"/>
    <property type="match status" value="1"/>
</dbReference>
<dbReference type="InterPro" id="IPR005334">
    <property type="entry name" value="Tctex-1-like"/>
</dbReference>
<evidence type="ECO:0000313" key="2">
    <source>
        <dbReference type="Proteomes" id="UP001652625"/>
    </source>
</evidence>
<reference evidence="3" key="1">
    <citation type="submission" date="2025-08" db="UniProtKB">
        <authorList>
            <consortium name="RefSeq"/>
        </authorList>
    </citation>
    <scope>IDENTIFICATION</scope>
</reference>
<sequence>MEKTFNNRHFYTLPELDIKITYNKETCHDIISQTLETESKEIRKIRTSSFFKPQDQDTSKALTKNVDVGKFVIAHRDVPKRLIGNPLNEFDFKTFENEKKTKSKRETKNQTEEHVTYKNTYPLDPVYPLIESKVMLIIKNEIARLKEVSWTSPGHLCLELSNCIKNKLKVQKFSRYKYIVTTTFGDILDQGFKIASLFFWDAQRDNYISETFFNSRHFITVCVYAVYFD</sequence>
<dbReference type="Gene3D" id="3.30.1140.40">
    <property type="entry name" value="Tctex-1"/>
    <property type="match status" value="1"/>
</dbReference>
<name>A0ABM4CRG6_HYDVU</name>
<dbReference type="PANTHER" id="PTHR21255">
    <property type="entry name" value="T-COMPLEX-ASSOCIATED-TESTIS-EXPRESSED 1/ DYNEIN LIGHT CHAIN"/>
    <property type="match status" value="1"/>
</dbReference>
<dbReference type="Proteomes" id="UP001652625">
    <property type="component" value="Chromosome 10"/>
</dbReference>
<keyword evidence="2" id="KW-1185">Reference proteome</keyword>
<organism evidence="2 3">
    <name type="scientific">Hydra vulgaris</name>
    <name type="common">Hydra</name>
    <name type="synonym">Hydra attenuata</name>
    <dbReference type="NCBI Taxonomy" id="6087"/>
    <lineage>
        <taxon>Eukaryota</taxon>
        <taxon>Metazoa</taxon>
        <taxon>Cnidaria</taxon>
        <taxon>Hydrozoa</taxon>
        <taxon>Hydroidolina</taxon>
        <taxon>Anthoathecata</taxon>
        <taxon>Aplanulata</taxon>
        <taxon>Hydridae</taxon>
        <taxon>Hydra</taxon>
    </lineage>
</organism>
<dbReference type="GeneID" id="105846116"/>
<evidence type="ECO:0000313" key="3">
    <source>
        <dbReference type="RefSeq" id="XP_065664476.1"/>
    </source>
</evidence>
<protein>
    <submittedName>
        <fullName evidence="3">Dynein light chain Tctex-type protein 2B</fullName>
    </submittedName>
</protein>
<accession>A0ABM4CRG6</accession>
<dbReference type="RefSeq" id="XP_065664476.1">
    <property type="nucleotide sequence ID" value="XM_065808404.1"/>
</dbReference>
<dbReference type="CDD" id="cd21451">
    <property type="entry name" value="DLC-like_TCTEX1D"/>
    <property type="match status" value="1"/>
</dbReference>
<dbReference type="Pfam" id="PF03645">
    <property type="entry name" value="Tctex-1"/>
    <property type="match status" value="1"/>
</dbReference>
<comment type="similarity">
    <text evidence="1">Belongs to the dynein light chain Tctex-type family.</text>
</comment>
<gene>
    <name evidence="3" type="primary">LOC105846116</name>
</gene>
<proteinExistence type="inferred from homology"/>
<evidence type="ECO:0000256" key="1">
    <source>
        <dbReference type="ARBA" id="ARBA00005361"/>
    </source>
</evidence>
<dbReference type="InterPro" id="IPR038586">
    <property type="entry name" value="Tctex-1-like_sf"/>
</dbReference>